<dbReference type="SUPFAM" id="SSF54695">
    <property type="entry name" value="POZ domain"/>
    <property type="match status" value="1"/>
</dbReference>
<proteinExistence type="predicted"/>
<evidence type="ECO:0000313" key="3">
    <source>
        <dbReference type="Proteomes" id="UP000736335"/>
    </source>
</evidence>
<reference evidence="2" key="2">
    <citation type="submission" date="2020-11" db="EMBL/GenBank/DDBJ databases">
        <authorList>
            <consortium name="DOE Joint Genome Institute"/>
            <person name="Kuo A."/>
            <person name="Miyauchi S."/>
            <person name="Kiss E."/>
            <person name="Drula E."/>
            <person name="Kohler A."/>
            <person name="Sanchez-Garcia M."/>
            <person name="Andreopoulos B."/>
            <person name="Barry K.W."/>
            <person name="Bonito G."/>
            <person name="Buee M."/>
            <person name="Carver A."/>
            <person name="Chen C."/>
            <person name="Cichocki N."/>
            <person name="Clum A."/>
            <person name="Culley D."/>
            <person name="Crous P.W."/>
            <person name="Fauchery L."/>
            <person name="Girlanda M."/>
            <person name="Hayes R."/>
            <person name="Keri Z."/>
            <person name="Labutti K."/>
            <person name="Lipzen A."/>
            <person name="Lombard V."/>
            <person name="Magnuson J."/>
            <person name="Maillard F."/>
            <person name="Morin E."/>
            <person name="Murat C."/>
            <person name="Nolan M."/>
            <person name="Ohm R."/>
            <person name="Pangilinan J."/>
            <person name="Pereira M."/>
            <person name="Perotto S."/>
            <person name="Peter M."/>
            <person name="Riley R."/>
            <person name="Sitrit Y."/>
            <person name="Stielow B."/>
            <person name="Szollosi G."/>
            <person name="Zifcakova L."/>
            <person name="Stursova M."/>
            <person name="Spatafora J.W."/>
            <person name="Tedersoo L."/>
            <person name="Vaario L.-M."/>
            <person name="Yamada A."/>
            <person name="Yan M."/>
            <person name="Wang P."/>
            <person name="Xu J."/>
            <person name="Bruns T."/>
            <person name="Baldrian P."/>
            <person name="Vilgalys R."/>
            <person name="Henrissat B."/>
            <person name="Grigoriev I.V."/>
            <person name="Hibbett D."/>
            <person name="Nagy L.G."/>
            <person name="Martin F.M."/>
        </authorList>
    </citation>
    <scope>NUCLEOTIDE SEQUENCE</scope>
    <source>
        <strain evidence="2">UH-Tt-Lm1</strain>
    </source>
</reference>
<dbReference type="InterPro" id="IPR011333">
    <property type="entry name" value="SKP1/BTB/POZ_sf"/>
</dbReference>
<dbReference type="OrthoDB" id="3357985at2759"/>
<feature type="domain" description="BTB" evidence="1">
    <location>
        <begin position="6"/>
        <end position="69"/>
    </location>
</feature>
<gene>
    <name evidence="2" type="ORF">BJ322DRAFT_987905</name>
</gene>
<evidence type="ECO:0000313" key="2">
    <source>
        <dbReference type="EMBL" id="KAF9780968.1"/>
    </source>
</evidence>
<accession>A0A9P6L3G8</accession>
<dbReference type="Gene3D" id="3.30.710.10">
    <property type="entry name" value="Potassium Channel Kv1.1, Chain A"/>
    <property type="match status" value="1"/>
</dbReference>
<sequence length="167" mass="18519">FGPPDGDIILRTPTRDFRVHKLILSLASPIFKDMFSIPQPTPAARGVDVEVVDVTDPTRGLDLVLTFIYPFPPPNVDSLDLLVEGLVIADKYDIDGARTELRLRLAKFMKAQPLRVYAIASRFGFEEEAEAASSLTTGIYLPALADLPDDLKDISATTYHKLVRLHE</sequence>
<dbReference type="InterPro" id="IPR000210">
    <property type="entry name" value="BTB/POZ_dom"/>
</dbReference>
<protein>
    <recommendedName>
        <fullName evidence="1">BTB domain-containing protein</fullName>
    </recommendedName>
</protein>
<dbReference type="PROSITE" id="PS50097">
    <property type="entry name" value="BTB"/>
    <property type="match status" value="1"/>
</dbReference>
<organism evidence="2 3">
    <name type="scientific">Thelephora terrestris</name>
    <dbReference type="NCBI Taxonomy" id="56493"/>
    <lineage>
        <taxon>Eukaryota</taxon>
        <taxon>Fungi</taxon>
        <taxon>Dikarya</taxon>
        <taxon>Basidiomycota</taxon>
        <taxon>Agaricomycotina</taxon>
        <taxon>Agaricomycetes</taxon>
        <taxon>Thelephorales</taxon>
        <taxon>Thelephoraceae</taxon>
        <taxon>Thelephora</taxon>
    </lineage>
</organism>
<dbReference type="CDD" id="cd18186">
    <property type="entry name" value="BTB_POZ_ZBTB_KLHL-like"/>
    <property type="match status" value="1"/>
</dbReference>
<dbReference type="Proteomes" id="UP000736335">
    <property type="component" value="Unassembled WGS sequence"/>
</dbReference>
<dbReference type="SMART" id="SM00225">
    <property type="entry name" value="BTB"/>
    <property type="match status" value="1"/>
</dbReference>
<dbReference type="Pfam" id="PF00651">
    <property type="entry name" value="BTB"/>
    <property type="match status" value="1"/>
</dbReference>
<dbReference type="EMBL" id="WIUZ02000015">
    <property type="protein sequence ID" value="KAF9780968.1"/>
    <property type="molecule type" value="Genomic_DNA"/>
</dbReference>
<comment type="caution">
    <text evidence="2">The sequence shown here is derived from an EMBL/GenBank/DDBJ whole genome shotgun (WGS) entry which is preliminary data.</text>
</comment>
<reference evidence="2" key="1">
    <citation type="journal article" date="2020" name="Nat. Commun.">
        <title>Large-scale genome sequencing of mycorrhizal fungi provides insights into the early evolution of symbiotic traits.</title>
        <authorList>
            <person name="Miyauchi S."/>
            <person name="Kiss E."/>
            <person name="Kuo A."/>
            <person name="Drula E."/>
            <person name="Kohler A."/>
            <person name="Sanchez-Garcia M."/>
            <person name="Morin E."/>
            <person name="Andreopoulos B."/>
            <person name="Barry K.W."/>
            <person name="Bonito G."/>
            <person name="Buee M."/>
            <person name="Carver A."/>
            <person name="Chen C."/>
            <person name="Cichocki N."/>
            <person name="Clum A."/>
            <person name="Culley D."/>
            <person name="Crous P.W."/>
            <person name="Fauchery L."/>
            <person name="Girlanda M."/>
            <person name="Hayes R.D."/>
            <person name="Keri Z."/>
            <person name="LaButti K."/>
            <person name="Lipzen A."/>
            <person name="Lombard V."/>
            <person name="Magnuson J."/>
            <person name="Maillard F."/>
            <person name="Murat C."/>
            <person name="Nolan M."/>
            <person name="Ohm R.A."/>
            <person name="Pangilinan J."/>
            <person name="Pereira M.F."/>
            <person name="Perotto S."/>
            <person name="Peter M."/>
            <person name="Pfister S."/>
            <person name="Riley R."/>
            <person name="Sitrit Y."/>
            <person name="Stielow J.B."/>
            <person name="Szollosi G."/>
            <person name="Zifcakova L."/>
            <person name="Stursova M."/>
            <person name="Spatafora J.W."/>
            <person name="Tedersoo L."/>
            <person name="Vaario L.M."/>
            <person name="Yamada A."/>
            <person name="Yan M."/>
            <person name="Wang P."/>
            <person name="Xu J."/>
            <person name="Bruns T."/>
            <person name="Baldrian P."/>
            <person name="Vilgalys R."/>
            <person name="Dunand C."/>
            <person name="Henrissat B."/>
            <person name="Grigoriev I.V."/>
            <person name="Hibbett D."/>
            <person name="Nagy L.G."/>
            <person name="Martin F.M."/>
        </authorList>
    </citation>
    <scope>NUCLEOTIDE SEQUENCE</scope>
    <source>
        <strain evidence="2">UH-Tt-Lm1</strain>
    </source>
</reference>
<feature type="non-terminal residue" evidence="2">
    <location>
        <position position="167"/>
    </location>
</feature>
<keyword evidence="3" id="KW-1185">Reference proteome</keyword>
<evidence type="ECO:0000259" key="1">
    <source>
        <dbReference type="PROSITE" id="PS50097"/>
    </source>
</evidence>
<dbReference type="AlphaFoldDB" id="A0A9P6L3G8"/>
<feature type="non-terminal residue" evidence="2">
    <location>
        <position position="1"/>
    </location>
</feature>
<name>A0A9P6L3G8_9AGAM</name>